<dbReference type="OrthoDB" id="1394818at2759"/>
<keyword evidence="4" id="KW-1133">Transmembrane helix</keyword>
<accession>A0A0S4IZX6</accession>
<gene>
    <name evidence="6" type="ORF">BSAL_83790</name>
</gene>
<keyword evidence="5" id="KW-0472">Membrane</keyword>
<protein>
    <submittedName>
        <fullName evidence="6">GP46-like surface antigen, putative</fullName>
    </submittedName>
</protein>
<sequence>MPVLMEFYNATNGLTWVQSNGWGSADCIVSWFGVTCSIIAENGSSVITEVNLTSNNLSGSLTESLVNLTALQFLLLRSNHISGTLPTSWRMFDSLVHLDVSSNNLRGGIPSNWTSIDLRIVDFSRNSFDGRCHLASTLHR</sequence>
<dbReference type="AlphaFoldDB" id="A0A0S4IZX6"/>
<evidence type="ECO:0000313" key="6">
    <source>
        <dbReference type="EMBL" id="CUG71848.1"/>
    </source>
</evidence>
<comment type="subcellular location">
    <subcellularLocation>
        <location evidence="1">Membrane</location>
    </subcellularLocation>
</comment>
<dbReference type="Gene3D" id="3.80.10.10">
    <property type="entry name" value="Ribonuclease Inhibitor"/>
    <property type="match status" value="1"/>
</dbReference>
<proteinExistence type="predicted"/>
<dbReference type="EMBL" id="CYKH01000950">
    <property type="protein sequence ID" value="CUG71848.1"/>
    <property type="molecule type" value="Genomic_DNA"/>
</dbReference>
<dbReference type="InterPro" id="IPR032675">
    <property type="entry name" value="LRR_dom_sf"/>
</dbReference>
<dbReference type="Proteomes" id="UP000051952">
    <property type="component" value="Unassembled WGS sequence"/>
</dbReference>
<evidence type="ECO:0000256" key="2">
    <source>
        <dbReference type="ARBA" id="ARBA00022692"/>
    </source>
</evidence>
<evidence type="ECO:0000313" key="7">
    <source>
        <dbReference type="Proteomes" id="UP000051952"/>
    </source>
</evidence>
<evidence type="ECO:0000256" key="1">
    <source>
        <dbReference type="ARBA" id="ARBA00004370"/>
    </source>
</evidence>
<dbReference type="PANTHER" id="PTHR48010">
    <property type="entry name" value="OS05G0588300 PROTEIN"/>
    <property type="match status" value="1"/>
</dbReference>
<dbReference type="SUPFAM" id="SSF52058">
    <property type="entry name" value="L domain-like"/>
    <property type="match status" value="1"/>
</dbReference>
<keyword evidence="7" id="KW-1185">Reference proteome</keyword>
<dbReference type="GO" id="GO:0016020">
    <property type="term" value="C:membrane"/>
    <property type="evidence" value="ECO:0007669"/>
    <property type="project" value="UniProtKB-SubCell"/>
</dbReference>
<dbReference type="FunFam" id="3.80.10.10:FF:000129">
    <property type="entry name" value="Leucine-rich repeat receptor-like kinase"/>
    <property type="match status" value="1"/>
</dbReference>
<name>A0A0S4IZX6_BODSA</name>
<keyword evidence="3" id="KW-0677">Repeat</keyword>
<evidence type="ECO:0000256" key="5">
    <source>
        <dbReference type="ARBA" id="ARBA00023136"/>
    </source>
</evidence>
<reference evidence="7" key="1">
    <citation type="submission" date="2015-09" db="EMBL/GenBank/DDBJ databases">
        <authorList>
            <consortium name="Pathogen Informatics"/>
        </authorList>
    </citation>
    <scope>NUCLEOTIDE SEQUENCE [LARGE SCALE GENOMIC DNA]</scope>
    <source>
        <strain evidence="7">Lake Konstanz</strain>
    </source>
</reference>
<dbReference type="InterPro" id="IPR050994">
    <property type="entry name" value="At_inactive_RLKs"/>
</dbReference>
<dbReference type="InterPro" id="IPR001611">
    <property type="entry name" value="Leu-rich_rpt"/>
</dbReference>
<dbReference type="Pfam" id="PF00560">
    <property type="entry name" value="LRR_1"/>
    <property type="match status" value="2"/>
</dbReference>
<dbReference type="PANTHER" id="PTHR48010:SF58">
    <property type="entry name" value="RECEPTOR PROTEIN KINASE-LIKE PROTEIN ZAR1"/>
    <property type="match status" value="1"/>
</dbReference>
<keyword evidence="2" id="KW-0812">Transmembrane</keyword>
<evidence type="ECO:0000256" key="4">
    <source>
        <dbReference type="ARBA" id="ARBA00022989"/>
    </source>
</evidence>
<evidence type="ECO:0000256" key="3">
    <source>
        <dbReference type="ARBA" id="ARBA00022737"/>
    </source>
</evidence>
<dbReference type="VEuPathDB" id="TriTrypDB:BSAL_83790"/>
<organism evidence="6 7">
    <name type="scientific">Bodo saltans</name>
    <name type="common">Flagellated protozoan</name>
    <dbReference type="NCBI Taxonomy" id="75058"/>
    <lineage>
        <taxon>Eukaryota</taxon>
        <taxon>Discoba</taxon>
        <taxon>Euglenozoa</taxon>
        <taxon>Kinetoplastea</taxon>
        <taxon>Metakinetoplastina</taxon>
        <taxon>Eubodonida</taxon>
        <taxon>Bodonidae</taxon>
        <taxon>Bodo</taxon>
    </lineage>
</organism>